<evidence type="ECO:0000256" key="1">
    <source>
        <dbReference type="SAM" id="MobiDB-lite"/>
    </source>
</evidence>
<dbReference type="SMR" id="E2PYF6"/>
<dbReference type="PANTHER" id="PTHR34385">
    <property type="entry name" value="D-ALANYL-D-ALANINE CARBOXYPEPTIDASE"/>
    <property type="match status" value="1"/>
</dbReference>
<protein>
    <submittedName>
        <fullName evidence="4">D-alanyl-D-alanine carboxypeptidase</fullName>
    </submittedName>
</protein>
<dbReference type="Proteomes" id="UP000002357">
    <property type="component" value="Chromosome"/>
</dbReference>
<name>E2PYF6_STRCL</name>
<dbReference type="Pfam" id="PF02557">
    <property type="entry name" value="VanY"/>
    <property type="match status" value="1"/>
</dbReference>
<dbReference type="SUPFAM" id="SSF55166">
    <property type="entry name" value="Hedgehog/DD-peptidase"/>
    <property type="match status" value="1"/>
</dbReference>
<dbReference type="InterPro" id="IPR003709">
    <property type="entry name" value="VanY-like_core_dom"/>
</dbReference>
<sequence>MDTRPHTDPHGEHGRPGEHEIGGAVSPASRRRSWRRELAGVGAVLVLAGAAVWAVAGQGAGPAARAEGLLDTARGRPSGSAGSTAGAESGAVGSGARITPFDTEHPAVAGLDEELRTALQRAARKAREDGIEFSVTSGWRSKEYQQRLLDDAIRKHGSREKARKWVGTPETSAHVTGKAVDIGPTDADDWLIRKGAAFGLCQVYANEMWHFELRTEPGGRCPAPLPDASAG</sequence>
<dbReference type="KEGG" id="sclf:BB341_22530"/>
<accession>E2PYF6</accession>
<proteinExistence type="predicted"/>
<feature type="region of interest" description="Disordered" evidence="1">
    <location>
        <begin position="1"/>
        <end position="29"/>
    </location>
</feature>
<dbReference type="EMBL" id="CM000913">
    <property type="protein sequence ID" value="EFG06178.1"/>
    <property type="molecule type" value="Genomic_DNA"/>
</dbReference>
<dbReference type="CDD" id="cd14846">
    <property type="entry name" value="Peptidase_M15_like"/>
    <property type="match status" value="1"/>
</dbReference>
<dbReference type="STRING" id="1901.BB341_22530"/>
<feature type="region of interest" description="Disordered" evidence="1">
    <location>
        <begin position="72"/>
        <end position="96"/>
    </location>
</feature>
<evidence type="ECO:0000313" key="5">
    <source>
        <dbReference type="Proteomes" id="UP000002357"/>
    </source>
</evidence>
<dbReference type="InterPro" id="IPR052179">
    <property type="entry name" value="DD-CPase-like"/>
</dbReference>
<keyword evidence="5" id="KW-1185">Reference proteome</keyword>
<evidence type="ECO:0000313" key="4">
    <source>
        <dbReference type="EMBL" id="EFG06178.1"/>
    </source>
</evidence>
<dbReference type="AlphaFoldDB" id="E2PYF6"/>
<keyword evidence="4" id="KW-0645">Protease</keyword>
<keyword evidence="2" id="KW-0812">Transmembrane</keyword>
<feature type="domain" description="D-alanyl-D-alanine carboxypeptidase-like core" evidence="3">
    <location>
        <begin position="111"/>
        <end position="189"/>
    </location>
</feature>
<dbReference type="RefSeq" id="WP_003960039.1">
    <property type="nucleotide sequence ID" value="NZ_CM000913.1"/>
</dbReference>
<evidence type="ECO:0000259" key="3">
    <source>
        <dbReference type="Pfam" id="PF02557"/>
    </source>
</evidence>
<dbReference type="GO" id="GO:0004180">
    <property type="term" value="F:carboxypeptidase activity"/>
    <property type="evidence" value="ECO:0007669"/>
    <property type="project" value="UniProtKB-KW"/>
</dbReference>
<organism evidence="4 5">
    <name type="scientific">Streptomyces clavuligerus</name>
    <dbReference type="NCBI Taxonomy" id="1901"/>
    <lineage>
        <taxon>Bacteria</taxon>
        <taxon>Bacillati</taxon>
        <taxon>Actinomycetota</taxon>
        <taxon>Actinomycetes</taxon>
        <taxon>Kitasatosporales</taxon>
        <taxon>Streptomycetaceae</taxon>
        <taxon>Streptomyces</taxon>
    </lineage>
</organism>
<feature type="compositionally biased region" description="Low complexity" evidence="1">
    <location>
        <begin position="75"/>
        <end position="96"/>
    </location>
</feature>
<feature type="transmembrane region" description="Helical" evidence="2">
    <location>
        <begin position="38"/>
        <end position="56"/>
    </location>
</feature>
<keyword evidence="4" id="KW-0121">Carboxypeptidase</keyword>
<keyword evidence="4" id="KW-0378">Hydrolase</keyword>
<dbReference type="InterPro" id="IPR009045">
    <property type="entry name" value="Zn_M74/Hedgehog-like"/>
</dbReference>
<evidence type="ECO:0000256" key="2">
    <source>
        <dbReference type="SAM" id="Phobius"/>
    </source>
</evidence>
<dbReference type="OrthoDB" id="3293184at2"/>
<dbReference type="Gene3D" id="3.30.1380.10">
    <property type="match status" value="1"/>
</dbReference>
<dbReference type="eggNOG" id="COG1876">
    <property type="taxonomic scope" value="Bacteria"/>
</dbReference>
<dbReference type="PANTHER" id="PTHR34385:SF1">
    <property type="entry name" value="PEPTIDOGLYCAN L-ALANYL-D-GLUTAMATE ENDOPEPTIDASE CWLK"/>
    <property type="match status" value="1"/>
</dbReference>
<dbReference type="GO" id="GO:0006508">
    <property type="term" value="P:proteolysis"/>
    <property type="evidence" value="ECO:0007669"/>
    <property type="project" value="InterPro"/>
</dbReference>
<dbReference type="GeneID" id="93732245"/>
<reference evidence="4 5" key="1">
    <citation type="journal article" date="2010" name="Genome Biol. Evol.">
        <title>The sequence of a 1.8-mb bacterial linear plasmid reveals a rich evolutionary reservoir of secondary metabolic pathways.</title>
        <authorList>
            <person name="Medema M.H."/>
            <person name="Trefzer A."/>
            <person name="Kovalchuk A."/>
            <person name="van den Berg M."/>
            <person name="Mueller U."/>
            <person name="Heijne W."/>
            <person name="Wu L."/>
            <person name="Alam M.T."/>
            <person name="Ronning C.M."/>
            <person name="Nierman W.C."/>
            <person name="Bovenberg R.A.L."/>
            <person name="Breitling R."/>
            <person name="Takano E."/>
        </authorList>
    </citation>
    <scope>NUCLEOTIDE SEQUENCE [LARGE SCALE GENOMIC DNA]</scope>
    <source>
        <strain evidence="5">ATCC 27064 / DSM 738 / JCM 4710 / NBRC 13307 / NCIMB 12785 / NRRL 3585 / VKM Ac-602</strain>
    </source>
</reference>
<keyword evidence="2" id="KW-1133">Transmembrane helix</keyword>
<keyword evidence="2" id="KW-0472">Membrane</keyword>
<gene>
    <name evidence="4" type="ORF">SCLAV_1099</name>
</gene>
<feature type="compositionally biased region" description="Basic and acidic residues" evidence="1">
    <location>
        <begin position="1"/>
        <end position="21"/>
    </location>
</feature>